<evidence type="ECO:0000256" key="4">
    <source>
        <dbReference type="ARBA" id="ARBA00022475"/>
    </source>
</evidence>
<dbReference type="InterPro" id="IPR000515">
    <property type="entry name" value="MetI-like"/>
</dbReference>
<evidence type="ECO:0000256" key="3">
    <source>
        <dbReference type="ARBA" id="ARBA00022448"/>
    </source>
</evidence>
<reference evidence="11 12" key="1">
    <citation type="submission" date="2023-08" db="EMBL/GenBank/DDBJ databases">
        <authorList>
            <person name="Park J.-S."/>
        </authorList>
    </citation>
    <scope>NUCLEOTIDE SEQUENCE [LARGE SCALE GENOMIC DNA]</scope>
    <source>
        <strain evidence="11 12">2205SS18-9</strain>
    </source>
</reference>
<keyword evidence="8 9" id="KW-0472">Membrane</keyword>
<dbReference type="InterPro" id="IPR050901">
    <property type="entry name" value="BP-dep_ABC_trans_perm"/>
</dbReference>
<feature type="transmembrane region" description="Helical" evidence="9">
    <location>
        <begin position="184"/>
        <end position="208"/>
    </location>
</feature>
<dbReference type="PROSITE" id="PS50928">
    <property type="entry name" value="ABC_TM1"/>
    <property type="match status" value="1"/>
</dbReference>
<comment type="subcellular location">
    <subcellularLocation>
        <location evidence="1 9">Cell membrane</location>
        <topology evidence="1 9">Multi-pass membrane protein</topology>
    </subcellularLocation>
</comment>
<evidence type="ECO:0000259" key="10">
    <source>
        <dbReference type="PROSITE" id="PS50928"/>
    </source>
</evidence>
<organism evidence="11 12">
    <name type="scientific">Chengkuizengella axinellae</name>
    <dbReference type="NCBI Taxonomy" id="3064388"/>
    <lineage>
        <taxon>Bacteria</taxon>
        <taxon>Bacillati</taxon>
        <taxon>Bacillota</taxon>
        <taxon>Bacilli</taxon>
        <taxon>Bacillales</taxon>
        <taxon>Paenibacillaceae</taxon>
        <taxon>Chengkuizengella</taxon>
    </lineage>
</organism>
<evidence type="ECO:0000256" key="7">
    <source>
        <dbReference type="ARBA" id="ARBA00022989"/>
    </source>
</evidence>
<evidence type="ECO:0000256" key="6">
    <source>
        <dbReference type="ARBA" id="ARBA00022692"/>
    </source>
</evidence>
<evidence type="ECO:0000256" key="5">
    <source>
        <dbReference type="ARBA" id="ARBA00022597"/>
    </source>
</evidence>
<evidence type="ECO:0000256" key="2">
    <source>
        <dbReference type="ARBA" id="ARBA00009047"/>
    </source>
</evidence>
<evidence type="ECO:0000256" key="1">
    <source>
        <dbReference type="ARBA" id="ARBA00004651"/>
    </source>
</evidence>
<keyword evidence="4" id="KW-1003">Cell membrane</keyword>
<dbReference type="EMBL" id="JAVAMP010000008">
    <property type="protein sequence ID" value="MDP5275552.1"/>
    <property type="molecule type" value="Genomic_DNA"/>
</dbReference>
<feature type="transmembrane region" description="Helical" evidence="9">
    <location>
        <begin position="156"/>
        <end position="177"/>
    </location>
</feature>
<evidence type="ECO:0000256" key="8">
    <source>
        <dbReference type="ARBA" id="ARBA00023136"/>
    </source>
</evidence>
<feature type="transmembrane region" description="Helical" evidence="9">
    <location>
        <begin position="228"/>
        <end position="247"/>
    </location>
</feature>
<dbReference type="CDD" id="cd06261">
    <property type="entry name" value="TM_PBP2"/>
    <property type="match status" value="1"/>
</dbReference>
<protein>
    <submittedName>
        <fullName evidence="11">Carbohydrate ABC transporter permease</fullName>
    </submittedName>
</protein>
<sequence length="353" mass="39941">MNKLTSDRFFKFISFPLLFIVAFMMIFPVYILVKVSISDPREVNTDHPTFLVHNFTLEHWENIILTDKKTETGQIVYKINVDELKVTSEEAEEVVITPDEQYTINGVTRKLSFLEGETYKLSREELQKVRDASITKKIFFGEETIQKLYLPIWKSFSVATLTTIVAIMIAAPAAYVISRMPKAIGYMIILGLLFTRMFPDVGIALPIATRFVSWQLTDSTFGLILAHLIPNLPFLAWILVGTFQVIPRDVEKSAMIDGAGRITTLRKIIFPIAAPGIAVGAMFVWLNSWNEFLYARYLTTIEGTLPIKTFEIITTGSFFTAAAYSTILTIPIIVITFYLQRYLKSGMLSGAVK</sequence>
<dbReference type="PANTHER" id="PTHR32243:SF50">
    <property type="entry name" value="MALTOSE_MALTODEXTRIN TRANSPORT SYSTEM PERMEASE PROTEIN MALG"/>
    <property type="match status" value="1"/>
</dbReference>
<dbReference type="Gene3D" id="1.10.3720.10">
    <property type="entry name" value="MetI-like"/>
    <property type="match status" value="2"/>
</dbReference>
<dbReference type="Pfam" id="PF00528">
    <property type="entry name" value="BPD_transp_1"/>
    <property type="match status" value="1"/>
</dbReference>
<comment type="similarity">
    <text evidence="2">Belongs to the binding-protein-dependent transport system permease family. MalFG subfamily.</text>
</comment>
<gene>
    <name evidence="11" type="ORF">Q5Y73_15690</name>
</gene>
<keyword evidence="3 9" id="KW-0813">Transport</keyword>
<name>A0ABT9J2A1_9BACL</name>
<feature type="transmembrane region" description="Helical" evidence="9">
    <location>
        <begin position="318"/>
        <end position="339"/>
    </location>
</feature>
<dbReference type="Proteomes" id="UP001231941">
    <property type="component" value="Unassembled WGS sequence"/>
</dbReference>
<comment type="caution">
    <text evidence="11">The sequence shown here is derived from an EMBL/GenBank/DDBJ whole genome shotgun (WGS) entry which is preliminary data.</text>
</comment>
<keyword evidence="12" id="KW-1185">Reference proteome</keyword>
<dbReference type="InterPro" id="IPR035906">
    <property type="entry name" value="MetI-like_sf"/>
</dbReference>
<evidence type="ECO:0000313" key="12">
    <source>
        <dbReference type="Proteomes" id="UP001231941"/>
    </source>
</evidence>
<evidence type="ECO:0000256" key="9">
    <source>
        <dbReference type="RuleBase" id="RU363032"/>
    </source>
</evidence>
<dbReference type="PANTHER" id="PTHR32243">
    <property type="entry name" value="MALTOSE TRANSPORT SYSTEM PERMEASE-RELATED"/>
    <property type="match status" value="1"/>
</dbReference>
<keyword evidence="5" id="KW-0762">Sugar transport</keyword>
<dbReference type="RefSeq" id="WP_305992858.1">
    <property type="nucleotide sequence ID" value="NZ_JAVAMP010000008.1"/>
</dbReference>
<evidence type="ECO:0000313" key="11">
    <source>
        <dbReference type="EMBL" id="MDP5275552.1"/>
    </source>
</evidence>
<feature type="transmembrane region" description="Helical" evidence="9">
    <location>
        <begin position="268"/>
        <end position="286"/>
    </location>
</feature>
<accession>A0ABT9J2A1</accession>
<feature type="domain" description="ABC transmembrane type-1" evidence="10">
    <location>
        <begin position="152"/>
        <end position="339"/>
    </location>
</feature>
<feature type="transmembrane region" description="Helical" evidence="9">
    <location>
        <begin position="12"/>
        <end position="33"/>
    </location>
</feature>
<keyword evidence="7 9" id="KW-1133">Transmembrane helix</keyword>
<keyword evidence="6 9" id="KW-0812">Transmembrane</keyword>
<dbReference type="SUPFAM" id="SSF161098">
    <property type="entry name" value="MetI-like"/>
    <property type="match status" value="2"/>
</dbReference>
<proteinExistence type="inferred from homology"/>